<organism evidence="2 3">
    <name type="scientific">Halorientalis brevis</name>
    <dbReference type="NCBI Taxonomy" id="1126241"/>
    <lineage>
        <taxon>Archaea</taxon>
        <taxon>Methanobacteriati</taxon>
        <taxon>Methanobacteriota</taxon>
        <taxon>Stenosarchaea group</taxon>
        <taxon>Halobacteria</taxon>
        <taxon>Halobacteriales</taxon>
        <taxon>Haloarculaceae</taxon>
        <taxon>Halorientalis</taxon>
    </lineage>
</organism>
<feature type="compositionally biased region" description="Basic and acidic residues" evidence="1">
    <location>
        <begin position="111"/>
        <end position="131"/>
    </location>
</feature>
<comment type="caution">
    <text evidence="2">The sequence shown here is derived from an EMBL/GenBank/DDBJ whole genome shotgun (WGS) entry which is preliminary data.</text>
</comment>
<dbReference type="Proteomes" id="UP001597119">
    <property type="component" value="Unassembled WGS sequence"/>
</dbReference>
<reference evidence="2 3" key="1">
    <citation type="journal article" date="2019" name="Int. J. Syst. Evol. Microbiol.">
        <title>The Global Catalogue of Microorganisms (GCM) 10K type strain sequencing project: providing services to taxonomists for standard genome sequencing and annotation.</title>
        <authorList>
            <consortium name="The Broad Institute Genomics Platform"/>
            <consortium name="The Broad Institute Genome Sequencing Center for Infectious Disease"/>
            <person name="Wu L."/>
            <person name="Ma J."/>
        </authorList>
    </citation>
    <scope>NUCLEOTIDE SEQUENCE [LARGE SCALE GENOMIC DNA]</scope>
    <source>
        <strain evidence="2 3">CGMCC 1.12125</strain>
    </source>
</reference>
<keyword evidence="3" id="KW-1185">Reference proteome</keyword>
<protein>
    <submittedName>
        <fullName evidence="2">BlaI/MecI/CopY family transcriptional regulator</fullName>
    </submittedName>
</protein>
<accession>A0ABD6C6J0</accession>
<feature type="region of interest" description="Disordered" evidence="1">
    <location>
        <begin position="98"/>
        <end position="145"/>
    </location>
</feature>
<dbReference type="InterPro" id="IPR036390">
    <property type="entry name" value="WH_DNA-bd_sf"/>
</dbReference>
<evidence type="ECO:0000313" key="2">
    <source>
        <dbReference type="EMBL" id="MFD1585872.1"/>
    </source>
</evidence>
<name>A0ABD6C6J0_9EURY</name>
<evidence type="ECO:0000313" key="3">
    <source>
        <dbReference type="Proteomes" id="UP001597119"/>
    </source>
</evidence>
<feature type="compositionally biased region" description="Acidic residues" evidence="1">
    <location>
        <begin position="133"/>
        <end position="145"/>
    </location>
</feature>
<dbReference type="AlphaFoldDB" id="A0ABD6C6J0"/>
<proteinExistence type="predicted"/>
<sequence>MPVDLRTHDPDDGVDIDPGTNKAKIIKLLYSNPHLGYKPSEIHTNLDIPKGSVTTTLLRLCESDHIGKTTDGYYHALESRDDLRRFATGLVQVEDLTSRYAGDELSPGDAEQTRSREERLENITESERTANEIDTELAGLEDDLE</sequence>
<dbReference type="RefSeq" id="WP_247376956.1">
    <property type="nucleotide sequence ID" value="NZ_JALLGV010000003.1"/>
</dbReference>
<dbReference type="SUPFAM" id="SSF46785">
    <property type="entry name" value="Winged helix' DNA-binding domain"/>
    <property type="match status" value="1"/>
</dbReference>
<dbReference type="EMBL" id="JBHUDJ010000001">
    <property type="protein sequence ID" value="MFD1585872.1"/>
    <property type="molecule type" value="Genomic_DNA"/>
</dbReference>
<gene>
    <name evidence="2" type="ORF">ACFR9U_02670</name>
</gene>
<evidence type="ECO:0000256" key="1">
    <source>
        <dbReference type="SAM" id="MobiDB-lite"/>
    </source>
</evidence>